<accession>A0A7G8LIL6</accession>
<name>A0A7G8LIL6_9CAUD</name>
<dbReference type="Proteomes" id="UP000515957">
    <property type="component" value="Segment"/>
</dbReference>
<dbReference type="Pfam" id="PF12728">
    <property type="entry name" value="HTH_17"/>
    <property type="match status" value="1"/>
</dbReference>
<dbReference type="EMBL" id="MT658805">
    <property type="protein sequence ID" value="QNJ57088.1"/>
    <property type="molecule type" value="Genomic_DNA"/>
</dbReference>
<dbReference type="InterPro" id="IPR041657">
    <property type="entry name" value="HTH_17"/>
</dbReference>
<dbReference type="GeneID" id="70080694"/>
<dbReference type="KEGG" id="vg:70080694"/>
<evidence type="ECO:0000313" key="3">
    <source>
        <dbReference type="Proteomes" id="UP000515957"/>
    </source>
</evidence>
<gene>
    <name evidence="2" type="primary">44</name>
    <name evidence="2" type="ORF">SEA_RABBITRUN_44</name>
</gene>
<organism evidence="2 3">
    <name type="scientific">Gordonia phage Rabbitrun</name>
    <dbReference type="NCBI Taxonomy" id="2762280"/>
    <lineage>
        <taxon>Viruses</taxon>
        <taxon>Duplodnaviria</taxon>
        <taxon>Heunggongvirae</taxon>
        <taxon>Uroviricota</taxon>
        <taxon>Caudoviricetes</taxon>
        <taxon>Deeyouvirinae</taxon>
        <taxon>Nevillevirus</taxon>
        <taxon>Nevillevirus rabbitrun</taxon>
    </lineage>
</organism>
<keyword evidence="3" id="KW-1185">Reference proteome</keyword>
<sequence length="63" mass="7192">MTVRYLTTEQVAEATGFTPKTIREKAVQHVRTNGRKGLRGFQTGPNTPWRFRPRDVEAFIEGS</sequence>
<proteinExistence type="predicted"/>
<reference evidence="2 3" key="1">
    <citation type="submission" date="2020-06" db="EMBL/GenBank/DDBJ databases">
        <authorList>
            <person name="Herren C.D."/>
            <person name="Smith Caldas M."/>
            <person name="Brooke G.M."/>
            <person name="Cabrera L.J."/>
            <person name="Caudill C.B."/>
            <person name="Ewell K.O."/>
            <person name="Haas C.L."/>
            <person name="Shapland G.L."/>
            <person name="Sitek C.J."/>
            <person name="Thompson J.S."/>
            <person name="Pollenz R.S."/>
            <person name="Garlena R.A."/>
            <person name="Russell D.A."/>
            <person name="Pope W.H."/>
            <person name="Jacobs-Sera D."/>
            <person name="Hatfull G.F."/>
        </authorList>
    </citation>
    <scope>NUCLEOTIDE SEQUENCE [LARGE SCALE GENOMIC DNA]</scope>
</reference>
<protein>
    <submittedName>
        <fullName evidence="2">Excise</fullName>
    </submittedName>
</protein>
<evidence type="ECO:0000313" key="2">
    <source>
        <dbReference type="EMBL" id="QNJ57088.1"/>
    </source>
</evidence>
<dbReference type="RefSeq" id="YP_010246157.1">
    <property type="nucleotide sequence ID" value="NC_060133.1"/>
</dbReference>
<evidence type="ECO:0000259" key="1">
    <source>
        <dbReference type="Pfam" id="PF12728"/>
    </source>
</evidence>
<feature type="domain" description="Helix-turn-helix" evidence="1">
    <location>
        <begin position="5"/>
        <end position="62"/>
    </location>
</feature>